<evidence type="ECO:0000313" key="11">
    <source>
        <dbReference type="Proteomes" id="UP000009173"/>
    </source>
</evidence>
<reference evidence="11" key="1">
    <citation type="journal article" date="2009" name="Environ. Microbiol.">
        <title>Contribution of mobile genetic elements to Desulfovibrio vulgaris genome plasticity.</title>
        <authorList>
            <person name="Walker C.B."/>
            <person name="Stolyar S."/>
            <person name="Chivian D."/>
            <person name="Pinel N."/>
            <person name="Gabster J.A."/>
            <person name="Dehal P.S."/>
            <person name="He Z."/>
            <person name="Yang Z.K."/>
            <person name="Yen H.C."/>
            <person name="Zhou J."/>
            <person name="Wall J.D."/>
            <person name="Hazen T.C."/>
            <person name="Arkin A.P."/>
            <person name="Stahl D.A."/>
        </authorList>
    </citation>
    <scope>NUCLEOTIDE SEQUENCE [LARGE SCALE GENOMIC DNA]</scope>
    <source>
        <strain evidence="11">DP4</strain>
    </source>
</reference>
<dbReference type="InterPro" id="IPR038135">
    <property type="entry name" value="Methylthiotransferase_N_sf"/>
</dbReference>
<dbReference type="SFLD" id="SFLDG01082">
    <property type="entry name" value="B12-binding_domain_containing"/>
    <property type="match status" value="1"/>
</dbReference>
<comment type="cofactor">
    <cofactor evidence="1">
        <name>[4Fe-4S] cluster</name>
        <dbReference type="ChEBI" id="CHEBI:49883"/>
    </cofactor>
</comment>
<dbReference type="GO" id="GO:0035597">
    <property type="term" value="F:tRNA-2-methylthio-N(6)-dimethylallyladenosine(37) synthase activity"/>
    <property type="evidence" value="ECO:0007669"/>
    <property type="project" value="TreeGrafter"/>
</dbReference>
<feature type="domain" description="Radical SAM core" evidence="9">
    <location>
        <begin position="159"/>
        <end position="397"/>
    </location>
</feature>
<dbReference type="GO" id="GO:0046872">
    <property type="term" value="F:metal ion binding"/>
    <property type="evidence" value="ECO:0007669"/>
    <property type="project" value="UniProtKB-KW"/>
</dbReference>
<evidence type="ECO:0000256" key="1">
    <source>
        <dbReference type="ARBA" id="ARBA00001966"/>
    </source>
</evidence>
<dbReference type="PROSITE" id="PS51449">
    <property type="entry name" value="MTTASE_N"/>
    <property type="match status" value="1"/>
</dbReference>
<evidence type="ECO:0000256" key="6">
    <source>
        <dbReference type="ARBA" id="ARBA00023004"/>
    </source>
</evidence>
<dbReference type="InterPro" id="IPR006638">
    <property type="entry name" value="Elp3/MiaA/NifB-like_rSAM"/>
</dbReference>
<dbReference type="SUPFAM" id="SSF102114">
    <property type="entry name" value="Radical SAM enzymes"/>
    <property type="match status" value="1"/>
</dbReference>
<dbReference type="NCBIfam" id="TIGR00089">
    <property type="entry name" value="MiaB/RimO family radical SAM methylthiotransferase"/>
    <property type="match status" value="1"/>
</dbReference>
<dbReference type="InterPro" id="IPR023404">
    <property type="entry name" value="rSAM_horseshoe"/>
</dbReference>
<evidence type="ECO:0000256" key="4">
    <source>
        <dbReference type="ARBA" id="ARBA00022691"/>
    </source>
</evidence>
<dbReference type="Pfam" id="PF00919">
    <property type="entry name" value="UPF0004"/>
    <property type="match status" value="1"/>
</dbReference>
<dbReference type="PROSITE" id="PS51918">
    <property type="entry name" value="RADICAL_SAM"/>
    <property type="match status" value="1"/>
</dbReference>
<dbReference type="InterPro" id="IPR058240">
    <property type="entry name" value="rSAM_sf"/>
</dbReference>
<accession>A0A0H3A8Z9</accession>
<dbReference type="Gene3D" id="3.40.50.12160">
    <property type="entry name" value="Methylthiotransferase, N-terminal domain"/>
    <property type="match status" value="1"/>
</dbReference>
<dbReference type="Pfam" id="PF04055">
    <property type="entry name" value="Radical_SAM"/>
    <property type="match status" value="1"/>
</dbReference>
<dbReference type="PROSITE" id="PS51257">
    <property type="entry name" value="PROKAR_LIPOPROTEIN"/>
    <property type="match status" value="1"/>
</dbReference>
<dbReference type="InterPro" id="IPR013848">
    <property type="entry name" value="Methylthiotransferase_N"/>
</dbReference>
<protein>
    <submittedName>
        <fullName evidence="10">RNA modification enzyme, MiaB family</fullName>
    </submittedName>
</protein>
<evidence type="ECO:0000256" key="5">
    <source>
        <dbReference type="ARBA" id="ARBA00022723"/>
    </source>
</evidence>
<dbReference type="RefSeq" id="WP_011792646.1">
    <property type="nucleotide sequence ID" value="NC_008751.1"/>
</dbReference>
<evidence type="ECO:0000259" key="9">
    <source>
        <dbReference type="PROSITE" id="PS51918"/>
    </source>
</evidence>
<evidence type="ECO:0000259" key="8">
    <source>
        <dbReference type="PROSITE" id="PS51449"/>
    </source>
</evidence>
<keyword evidence="6" id="KW-0408">Iron</keyword>
<evidence type="ECO:0000256" key="2">
    <source>
        <dbReference type="ARBA" id="ARBA00022485"/>
    </source>
</evidence>
<dbReference type="Gene3D" id="3.80.30.20">
    <property type="entry name" value="tm_1862 like domain"/>
    <property type="match status" value="1"/>
</dbReference>
<name>A0A0H3A8Z9_NITV4</name>
<dbReference type="SFLD" id="SFLDS00029">
    <property type="entry name" value="Radical_SAM"/>
    <property type="match status" value="1"/>
</dbReference>
<dbReference type="InterPro" id="IPR020612">
    <property type="entry name" value="Methylthiotransferase_CS"/>
</dbReference>
<evidence type="ECO:0000256" key="7">
    <source>
        <dbReference type="ARBA" id="ARBA00023014"/>
    </source>
</evidence>
<dbReference type="InterPro" id="IPR005839">
    <property type="entry name" value="Methylthiotransferase"/>
</dbReference>
<keyword evidence="7" id="KW-0411">Iron-sulfur</keyword>
<dbReference type="InterPro" id="IPR007197">
    <property type="entry name" value="rSAM"/>
</dbReference>
<dbReference type="HOGENOM" id="CLU_018697_1_0_7"/>
<dbReference type="GO" id="GO:0005829">
    <property type="term" value="C:cytosol"/>
    <property type="evidence" value="ECO:0007669"/>
    <property type="project" value="TreeGrafter"/>
</dbReference>
<dbReference type="PANTHER" id="PTHR43020">
    <property type="entry name" value="CDK5 REGULATORY SUBUNIT-ASSOCIATED PROTEIN 1"/>
    <property type="match status" value="1"/>
</dbReference>
<sequence>MKGATTSFHAATFGCKVNQYETQSLREAWLRRGFTEVDTPEGADVILVNTCAVTARAVSDVRRAIARLHRAAPAAGIVVTGCAAQVLREEFAGLPGVVAVVPQEAKATLAAYDPAAAIMPPVSTHDAHCDAATAQASSATSGDVVPAQASVFPDFRIEGFRRARPVVKVQDGCSHRCTYCIVPLTRGASRSREPGEVVAELRRLLDAGFREVMLSGVNLRLYGRDLSGAGDFWDLLQRVERELAPEWAGRARLRISSLEPGQLGAHALDVLGGSRLVCPQLHLSLQSGSPDVLRRMGRGHYSPAPLLDFLRDLGGTWPVFGLGADILMGFPGESEDAFAETLDFARALPLTYAHVFPYSRRPGTVAASLPEHLPQEIRKARAAAVRDVVAQKRAVFAERLAGLPALSVVLDGAGARKGISEYYAECRVRRVPHGHDHRAVLTVRPVGVEAGCVVTEAV</sequence>
<keyword evidence="5" id="KW-0479">Metal-binding</keyword>
<dbReference type="GO" id="GO:0051539">
    <property type="term" value="F:4 iron, 4 sulfur cluster binding"/>
    <property type="evidence" value="ECO:0007669"/>
    <property type="project" value="UniProtKB-KW"/>
</dbReference>
<evidence type="ECO:0000313" key="10">
    <source>
        <dbReference type="EMBL" id="ABM29103.1"/>
    </source>
</evidence>
<evidence type="ECO:0000256" key="3">
    <source>
        <dbReference type="ARBA" id="ARBA00022679"/>
    </source>
</evidence>
<dbReference type="PROSITE" id="PS01278">
    <property type="entry name" value="MTTASE_RADICAL"/>
    <property type="match status" value="1"/>
</dbReference>
<dbReference type="CDD" id="cd01335">
    <property type="entry name" value="Radical_SAM"/>
    <property type="match status" value="1"/>
</dbReference>
<dbReference type="PANTHER" id="PTHR43020:SF2">
    <property type="entry name" value="MITOCHONDRIAL TRNA METHYLTHIOTRANSFERASE CDK5RAP1"/>
    <property type="match status" value="1"/>
</dbReference>
<dbReference type="KEGG" id="dvl:Dvul_2087"/>
<dbReference type="AlphaFoldDB" id="A0A0H3A8Z9"/>
<keyword evidence="4" id="KW-0949">S-adenosyl-L-methionine</keyword>
<feature type="domain" description="MTTase N-terminal" evidence="8">
    <location>
        <begin position="6"/>
        <end position="117"/>
    </location>
</feature>
<dbReference type="SMART" id="SM00729">
    <property type="entry name" value="Elp3"/>
    <property type="match status" value="1"/>
</dbReference>
<dbReference type="EMBL" id="CP000527">
    <property type="protein sequence ID" value="ABM29103.1"/>
    <property type="molecule type" value="Genomic_DNA"/>
</dbReference>
<organism evidence="10 11">
    <name type="scientific">Nitratidesulfovibrio vulgaris (strain DP4)</name>
    <name type="common">Desulfovibrio vulgaris</name>
    <dbReference type="NCBI Taxonomy" id="391774"/>
    <lineage>
        <taxon>Bacteria</taxon>
        <taxon>Pseudomonadati</taxon>
        <taxon>Thermodesulfobacteriota</taxon>
        <taxon>Desulfovibrionia</taxon>
        <taxon>Desulfovibrionales</taxon>
        <taxon>Desulfovibrionaceae</taxon>
        <taxon>Nitratidesulfovibrio</taxon>
    </lineage>
</organism>
<dbReference type="Proteomes" id="UP000009173">
    <property type="component" value="Chromosome"/>
</dbReference>
<keyword evidence="2" id="KW-0004">4Fe-4S</keyword>
<proteinExistence type="predicted"/>
<gene>
    <name evidence="10" type="ordered locus">Dvul_2087</name>
</gene>
<keyword evidence="3" id="KW-0808">Transferase</keyword>